<dbReference type="GO" id="GO:0019867">
    <property type="term" value="C:outer membrane"/>
    <property type="evidence" value="ECO:0007669"/>
    <property type="project" value="InterPro"/>
</dbReference>
<proteinExistence type="predicted"/>
<dbReference type="EMBL" id="CABM01000040">
    <property type="protein sequence ID" value="CBH97006.1"/>
    <property type="molecule type" value="Genomic_DNA"/>
</dbReference>
<protein>
    <submittedName>
        <fullName evidence="2">Putative Rickettsia 17 kDa surface antigen</fullName>
    </submittedName>
</protein>
<dbReference type="Pfam" id="PF05433">
    <property type="entry name" value="Rick_17kDa_Anti"/>
    <property type="match status" value="1"/>
</dbReference>
<organism evidence="2">
    <name type="scientific">mine drainage metagenome</name>
    <dbReference type="NCBI Taxonomy" id="410659"/>
    <lineage>
        <taxon>unclassified sequences</taxon>
        <taxon>metagenomes</taxon>
        <taxon>ecological metagenomes</taxon>
    </lineage>
</organism>
<evidence type="ECO:0000313" key="2">
    <source>
        <dbReference type="EMBL" id="CBH97006.1"/>
    </source>
</evidence>
<dbReference type="AlphaFoldDB" id="E6PQ02"/>
<reference evidence="2" key="1">
    <citation type="submission" date="2009-10" db="EMBL/GenBank/DDBJ databases">
        <title>Diversity of trophic interactions inside an arsenic-rich microbial ecosystem.</title>
        <authorList>
            <person name="Bertin P.N."/>
            <person name="Heinrich-Salmeron A."/>
            <person name="Pelletier E."/>
            <person name="Goulhen-Chollet F."/>
            <person name="Arsene-Ploetze F."/>
            <person name="Gallien S."/>
            <person name="Calteau A."/>
            <person name="Vallenet D."/>
            <person name="Casiot C."/>
            <person name="Chane-Woon-Ming B."/>
            <person name="Giloteaux L."/>
            <person name="Barakat M."/>
            <person name="Bonnefoy V."/>
            <person name="Bruneel O."/>
            <person name="Chandler M."/>
            <person name="Cleiss J."/>
            <person name="Duran R."/>
            <person name="Elbaz-Poulichet F."/>
            <person name="Fonknechten N."/>
            <person name="Lauga B."/>
            <person name="Mornico D."/>
            <person name="Ortet P."/>
            <person name="Schaeffer C."/>
            <person name="Siguier P."/>
            <person name="Alexander Thil Smith A."/>
            <person name="Van Dorsselaer A."/>
            <person name="Weissenbach J."/>
            <person name="Medigue C."/>
            <person name="Le Paslier D."/>
        </authorList>
    </citation>
    <scope>NUCLEOTIDE SEQUENCE</scope>
</reference>
<dbReference type="InterPro" id="IPR008816">
    <property type="entry name" value="Gly_zipper_2TM_dom"/>
</dbReference>
<feature type="domain" description="Glycine zipper 2TM" evidence="1">
    <location>
        <begin position="71"/>
        <end position="110"/>
    </location>
</feature>
<dbReference type="PROSITE" id="PS51257">
    <property type="entry name" value="PROKAR_LIPOPROTEIN"/>
    <property type="match status" value="1"/>
</dbReference>
<gene>
    <name evidence="2" type="ORF">CARN2_1616</name>
</gene>
<comment type="caution">
    <text evidence="2">The sequence shown here is derived from an EMBL/GenBank/DDBJ whole genome shotgun (WGS) entry which is preliminary data.</text>
</comment>
<accession>E6PQ02</accession>
<evidence type="ECO:0000259" key="1">
    <source>
        <dbReference type="Pfam" id="PF05433"/>
    </source>
</evidence>
<sequence length="171" mass="16350">MNKIILVIAAGLAALLTGCAGVPPMLGGAPSASALSYTPGQAQQALAVQLGTVVSMQPVTISGPGSATTPGGLLGALAGGYVGSRIGSGNGSKVAAALGAIAGGIGGEAATNAAYRQVGVQVTVRMDGGGDFAVTQADDVPLAVGERVEVVGGIGQLARVFPLQATQGSQP</sequence>
<name>E6PQ02_9ZZZZ</name>